<evidence type="ECO:0000313" key="2">
    <source>
        <dbReference type="Proteomes" id="UP000267081"/>
    </source>
</evidence>
<evidence type="ECO:0000313" key="1">
    <source>
        <dbReference type="EMBL" id="RSD11954.1"/>
    </source>
</evidence>
<dbReference type="AlphaFoldDB" id="A0A3R9ELY6"/>
<name>A0A3R9ELY6_9PSEU</name>
<proteinExistence type="predicted"/>
<sequence length="108" mass="11145">MTGIDHDGDGRIDMDPDETAARLARLRDAGTALDAAWPGCRDRIEVPGRLGGGPLGQAFTKVYSGPKQAIGDAMAQLTGAYQTLAGNGDQAVRGYQAADGAAAAEFPR</sequence>
<accession>A0A3R9ELY6</accession>
<dbReference type="EMBL" id="RSEC01000059">
    <property type="protein sequence ID" value="RSD11954.1"/>
    <property type="molecule type" value="Genomic_DNA"/>
</dbReference>
<reference evidence="1 2" key="1">
    <citation type="submission" date="2018-12" db="EMBL/GenBank/DDBJ databases">
        <title>Amycolatopsis eburnea sp. nov. actinomycete associate with arbuscular mycorrhiza fungal spore.</title>
        <authorList>
            <person name="Lumyong S."/>
            <person name="Chaiya L."/>
        </authorList>
    </citation>
    <scope>NUCLEOTIDE SEQUENCE [LARGE SCALE GENOMIC DNA]</scope>
    <source>
        <strain evidence="1 2">GLM-1</strain>
    </source>
</reference>
<dbReference type="RefSeq" id="WP_125314179.1">
    <property type="nucleotide sequence ID" value="NZ_RSEC01000059.1"/>
</dbReference>
<dbReference type="OrthoDB" id="3694546at2"/>
<organism evidence="1 2">
    <name type="scientific">Amycolatopsis eburnea</name>
    <dbReference type="NCBI Taxonomy" id="2267691"/>
    <lineage>
        <taxon>Bacteria</taxon>
        <taxon>Bacillati</taxon>
        <taxon>Actinomycetota</taxon>
        <taxon>Actinomycetes</taxon>
        <taxon>Pseudonocardiales</taxon>
        <taxon>Pseudonocardiaceae</taxon>
        <taxon>Amycolatopsis</taxon>
    </lineage>
</organism>
<evidence type="ECO:0008006" key="3">
    <source>
        <dbReference type="Google" id="ProtNLM"/>
    </source>
</evidence>
<comment type="caution">
    <text evidence="1">The sequence shown here is derived from an EMBL/GenBank/DDBJ whole genome shotgun (WGS) entry which is preliminary data.</text>
</comment>
<gene>
    <name evidence="1" type="ORF">EIY87_35030</name>
</gene>
<protein>
    <recommendedName>
        <fullName evidence="3">ESX-1 secretion-associated protein</fullName>
    </recommendedName>
</protein>
<dbReference type="Proteomes" id="UP000267081">
    <property type="component" value="Unassembled WGS sequence"/>
</dbReference>
<keyword evidence="2" id="KW-1185">Reference proteome</keyword>